<dbReference type="RefSeq" id="WP_284056336.1">
    <property type="nucleotide sequence ID" value="NZ_JAMSLR010000003.1"/>
</dbReference>
<dbReference type="Pfam" id="PF12773">
    <property type="entry name" value="DZR"/>
    <property type="match status" value="1"/>
</dbReference>
<evidence type="ECO:0000256" key="1">
    <source>
        <dbReference type="SAM" id="MobiDB-lite"/>
    </source>
</evidence>
<dbReference type="AlphaFoldDB" id="A0AA41WDJ0"/>
<name>A0AA41WDJ0_9BACT</name>
<dbReference type="InterPro" id="IPR025874">
    <property type="entry name" value="DZR"/>
</dbReference>
<keyword evidence="2" id="KW-1133">Transmembrane helix</keyword>
<feature type="domain" description="DZANK-type" evidence="3">
    <location>
        <begin position="3"/>
        <end position="51"/>
    </location>
</feature>
<feature type="region of interest" description="Disordered" evidence="1">
    <location>
        <begin position="113"/>
        <end position="139"/>
    </location>
</feature>
<feature type="compositionally biased region" description="Basic and acidic residues" evidence="1">
    <location>
        <begin position="115"/>
        <end position="125"/>
    </location>
</feature>
<comment type="caution">
    <text evidence="4">The sequence shown here is derived from an EMBL/GenBank/DDBJ whole genome shotgun (WGS) entry which is preliminary data.</text>
</comment>
<evidence type="ECO:0000313" key="5">
    <source>
        <dbReference type="Proteomes" id="UP001165306"/>
    </source>
</evidence>
<feature type="transmembrane region" description="Helical" evidence="2">
    <location>
        <begin position="241"/>
        <end position="263"/>
    </location>
</feature>
<dbReference type="Proteomes" id="UP001165306">
    <property type="component" value="Unassembled WGS sequence"/>
</dbReference>
<evidence type="ECO:0000256" key="2">
    <source>
        <dbReference type="SAM" id="Phobius"/>
    </source>
</evidence>
<evidence type="ECO:0000259" key="3">
    <source>
        <dbReference type="Pfam" id="PF12773"/>
    </source>
</evidence>
<proteinExistence type="predicted"/>
<keyword evidence="5" id="KW-1185">Reference proteome</keyword>
<keyword evidence="2" id="KW-0812">Transmembrane</keyword>
<gene>
    <name evidence="4" type="ORF">NET02_05300</name>
</gene>
<keyword evidence="2" id="KW-0472">Membrane</keyword>
<evidence type="ECO:0000313" key="4">
    <source>
        <dbReference type="EMBL" id="MCM8748554.1"/>
    </source>
</evidence>
<reference evidence="4" key="1">
    <citation type="submission" date="2022-06" db="EMBL/GenBank/DDBJ databases">
        <title>CFH 74404 Thermomicrobiaceae sp.</title>
        <authorList>
            <person name="Ming H."/>
            <person name="Li W.-J."/>
            <person name="Zhao Z."/>
        </authorList>
    </citation>
    <scope>NUCLEOTIDE SEQUENCE</scope>
    <source>
        <strain evidence="4">CFH 74404</strain>
    </source>
</reference>
<accession>A0AA41WDJ0</accession>
<protein>
    <submittedName>
        <fullName evidence="4">Zinc ribbon domain-containing protein</fullName>
    </submittedName>
</protein>
<organism evidence="4 5">
    <name type="scientific">Thermalbibacter longus</name>
    <dbReference type="NCBI Taxonomy" id="2951981"/>
    <lineage>
        <taxon>Bacteria</taxon>
        <taxon>Pseudomonadati</taxon>
        <taxon>Thermomicrobiota</taxon>
        <taxon>Thermomicrobia</taxon>
        <taxon>Thermomicrobiales</taxon>
        <taxon>Thermomicrobiaceae</taxon>
        <taxon>Thermalbibacter</taxon>
    </lineage>
</organism>
<dbReference type="EMBL" id="JAMSLR010000003">
    <property type="protein sequence ID" value="MCM8748554.1"/>
    <property type="molecule type" value="Genomic_DNA"/>
</dbReference>
<sequence>MYCSQCGSRKEPDELACGICGYAALSSPGDQRCPACQEPVGNDDRYCQACGARLPERPAEAMEPASFTVEDELAVDPGELPDWLREFAHEQEAGRPERASEEPSPAWLSATRGELAGDRQDEPARSPEGTGPRPDDADVLQFIDERDLPEWLRELEVETPVTAEVPSETQQEQRTTLPPPAVSRAWLVPESGDAERETVPAFQPLAPVLAQVSHGPAVATAERPSQPAPVEEPAGAAPANWLRRVLLILVLIMIVLLVVYVVVLSR</sequence>